<organism evidence="11 12">
    <name type="scientific">Butyrivibrio hungatei</name>
    <dbReference type="NCBI Taxonomy" id="185008"/>
    <lineage>
        <taxon>Bacteria</taxon>
        <taxon>Bacillati</taxon>
        <taxon>Bacillota</taxon>
        <taxon>Clostridia</taxon>
        <taxon>Lachnospirales</taxon>
        <taxon>Lachnospiraceae</taxon>
        <taxon>Butyrivibrio</taxon>
    </lineage>
</organism>
<dbReference type="AlphaFoldDB" id="A0A1G5AB27"/>
<keyword evidence="8" id="KW-0472">Membrane</keyword>
<dbReference type="EC" id="2.7.13.3" evidence="3"/>
<dbReference type="Gene3D" id="3.30.565.10">
    <property type="entry name" value="Histidine kinase-like ATPase, C-terminal domain"/>
    <property type="match status" value="1"/>
</dbReference>
<dbReference type="SMART" id="SM00304">
    <property type="entry name" value="HAMP"/>
    <property type="match status" value="1"/>
</dbReference>
<feature type="transmembrane region" description="Helical" evidence="8">
    <location>
        <begin position="28"/>
        <end position="53"/>
    </location>
</feature>
<evidence type="ECO:0000256" key="2">
    <source>
        <dbReference type="ARBA" id="ARBA00004370"/>
    </source>
</evidence>
<dbReference type="PANTHER" id="PTHR34220">
    <property type="entry name" value="SENSOR HISTIDINE KINASE YPDA"/>
    <property type="match status" value="1"/>
</dbReference>
<dbReference type="SUPFAM" id="SSF158472">
    <property type="entry name" value="HAMP domain-like"/>
    <property type="match status" value="1"/>
</dbReference>
<evidence type="ECO:0000256" key="3">
    <source>
        <dbReference type="ARBA" id="ARBA00012438"/>
    </source>
</evidence>
<feature type="domain" description="HAMP" evidence="10">
    <location>
        <begin position="219"/>
        <end position="272"/>
    </location>
</feature>
<dbReference type="InterPro" id="IPR050640">
    <property type="entry name" value="Bact_2-comp_sensor_kinase"/>
</dbReference>
<dbReference type="InterPro" id="IPR003660">
    <property type="entry name" value="HAMP_dom"/>
</dbReference>
<gene>
    <name evidence="11" type="ORF">SAMN02910451_00059</name>
</gene>
<dbReference type="InterPro" id="IPR010559">
    <property type="entry name" value="Sig_transdc_His_kin_internal"/>
</dbReference>
<evidence type="ECO:0000256" key="7">
    <source>
        <dbReference type="ARBA" id="ARBA00023012"/>
    </source>
</evidence>
<dbReference type="Proteomes" id="UP000183047">
    <property type="component" value="Unassembled WGS sequence"/>
</dbReference>
<proteinExistence type="predicted"/>
<accession>A0A1G5AB27</accession>
<dbReference type="InterPro" id="IPR036890">
    <property type="entry name" value="HATPase_C_sf"/>
</dbReference>
<feature type="domain" description="Histidine kinase" evidence="9">
    <location>
        <begin position="400"/>
        <end position="503"/>
    </location>
</feature>
<evidence type="ECO:0000313" key="12">
    <source>
        <dbReference type="Proteomes" id="UP000183047"/>
    </source>
</evidence>
<keyword evidence="5" id="KW-0808">Transferase</keyword>
<evidence type="ECO:0000256" key="5">
    <source>
        <dbReference type="ARBA" id="ARBA00022679"/>
    </source>
</evidence>
<dbReference type="GO" id="GO:0000155">
    <property type="term" value="F:phosphorelay sensor kinase activity"/>
    <property type="evidence" value="ECO:0007669"/>
    <property type="project" value="InterPro"/>
</dbReference>
<dbReference type="SUPFAM" id="SSF55874">
    <property type="entry name" value="ATPase domain of HSP90 chaperone/DNA topoisomerase II/histidine kinase"/>
    <property type="match status" value="1"/>
</dbReference>
<protein>
    <recommendedName>
        <fullName evidence="3">histidine kinase</fullName>
        <ecNumber evidence="3">2.7.13.3</ecNumber>
    </recommendedName>
</protein>
<evidence type="ECO:0000259" key="9">
    <source>
        <dbReference type="PROSITE" id="PS50109"/>
    </source>
</evidence>
<keyword evidence="8" id="KW-1133">Transmembrane helix</keyword>
<dbReference type="Pfam" id="PF06580">
    <property type="entry name" value="His_kinase"/>
    <property type="match status" value="1"/>
</dbReference>
<evidence type="ECO:0000256" key="8">
    <source>
        <dbReference type="SAM" id="Phobius"/>
    </source>
</evidence>
<dbReference type="Pfam" id="PF00672">
    <property type="entry name" value="HAMP"/>
    <property type="match status" value="1"/>
</dbReference>
<dbReference type="CDD" id="cd06225">
    <property type="entry name" value="HAMP"/>
    <property type="match status" value="1"/>
</dbReference>
<evidence type="ECO:0000256" key="6">
    <source>
        <dbReference type="ARBA" id="ARBA00022777"/>
    </source>
</evidence>
<dbReference type="Pfam" id="PF02518">
    <property type="entry name" value="HATPase_c"/>
    <property type="match status" value="1"/>
</dbReference>
<dbReference type="PANTHER" id="PTHR34220:SF7">
    <property type="entry name" value="SENSOR HISTIDINE KINASE YPDA"/>
    <property type="match status" value="1"/>
</dbReference>
<keyword evidence="8" id="KW-0812">Transmembrane</keyword>
<reference evidence="12" key="1">
    <citation type="submission" date="2016-10" db="EMBL/GenBank/DDBJ databases">
        <authorList>
            <person name="Varghese N."/>
            <person name="Submissions S."/>
        </authorList>
    </citation>
    <scope>NUCLEOTIDE SEQUENCE [LARGE SCALE GENOMIC DNA]</scope>
    <source>
        <strain evidence="12">XBD2006</strain>
    </source>
</reference>
<dbReference type="OrthoDB" id="9809348at2"/>
<keyword evidence="6 11" id="KW-0418">Kinase</keyword>
<evidence type="ECO:0000256" key="4">
    <source>
        <dbReference type="ARBA" id="ARBA00022553"/>
    </source>
</evidence>
<keyword evidence="7" id="KW-0902">Two-component regulatory system</keyword>
<comment type="subcellular location">
    <subcellularLocation>
        <location evidence="2">Membrane</location>
    </subcellularLocation>
</comment>
<dbReference type="InterPro" id="IPR003594">
    <property type="entry name" value="HATPase_dom"/>
</dbReference>
<evidence type="ECO:0000259" key="10">
    <source>
        <dbReference type="PROSITE" id="PS50885"/>
    </source>
</evidence>
<comment type="catalytic activity">
    <reaction evidence="1">
        <text>ATP + protein L-histidine = ADP + protein N-phospho-L-histidine.</text>
        <dbReference type="EC" id="2.7.13.3"/>
    </reaction>
</comment>
<evidence type="ECO:0000313" key="11">
    <source>
        <dbReference type="EMBL" id="SCX75089.1"/>
    </source>
</evidence>
<keyword evidence="12" id="KW-1185">Reference proteome</keyword>
<dbReference type="PROSITE" id="PS50109">
    <property type="entry name" value="HIS_KIN"/>
    <property type="match status" value="1"/>
</dbReference>
<keyword evidence="4" id="KW-0597">Phosphoprotein</keyword>
<dbReference type="PROSITE" id="PS50885">
    <property type="entry name" value="HAMP"/>
    <property type="match status" value="1"/>
</dbReference>
<dbReference type="InterPro" id="IPR005467">
    <property type="entry name" value="His_kinase_dom"/>
</dbReference>
<dbReference type="GO" id="GO:0016020">
    <property type="term" value="C:membrane"/>
    <property type="evidence" value="ECO:0007669"/>
    <property type="project" value="UniProtKB-SubCell"/>
</dbReference>
<dbReference type="Gene3D" id="6.10.340.10">
    <property type="match status" value="1"/>
</dbReference>
<sequence>MSKYNAAVFVKMKNLKNFWYSITIKNKISLFTGSVFLTILVAVFFDAILIRLFMIDVNDIMEDNSKCGEIITVIDREKELFDQYVNSTTSENEDAFKLAMKQTKTAVYAIPLDYSRLGENRYAQLYSLQSCYEVYCGYRDEVLSGKLPRRDYVSRLYAVYNMQNYLHNYAQRFIDLTLKEGNAKYNELLPKVFVVPVIAVILGILLFSSVLEISRMMNKSITEPVLKLAHASRRIAANDFDVDDVAANNRDELGELIIAFNKMKYATGEYIGALEERRQALDKLHAKEVETLEAEKQLDAMNLELLKNQINPHFLFNTLNVIGGMANLEGASTTEEMITALSSLFRYNLKHQEKEVLLSQELKVAADYMYLQKMRFGERVKYTVDCRVNADNVMVPTFTLQPIIENCIIHGISPKVEGGSVSVLVGKKADKLIISVTDTGKGMEISQLREIRESLGGKQTSTMGIGMGNIFRRIKAMYEDADMRVNSVLGKGTQIIIILPYRAGDSIYTRGD</sequence>
<feature type="transmembrane region" description="Helical" evidence="8">
    <location>
        <begin position="192"/>
        <end position="211"/>
    </location>
</feature>
<evidence type="ECO:0000256" key="1">
    <source>
        <dbReference type="ARBA" id="ARBA00000085"/>
    </source>
</evidence>
<name>A0A1G5AB27_9FIRM</name>
<dbReference type="EMBL" id="FMUR01000003">
    <property type="protein sequence ID" value="SCX75089.1"/>
    <property type="molecule type" value="Genomic_DNA"/>
</dbReference>